<dbReference type="OrthoDB" id="67027at2759"/>
<dbReference type="SUPFAM" id="SSF69065">
    <property type="entry name" value="RNase III domain-like"/>
    <property type="match status" value="1"/>
</dbReference>
<feature type="domain" description="RNase III" evidence="1">
    <location>
        <begin position="9"/>
        <end position="136"/>
    </location>
</feature>
<organism evidence="2 3">
    <name type="scientific">Colletotrichum simmondsii</name>
    <dbReference type="NCBI Taxonomy" id="703756"/>
    <lineage>
        <taxon>Eukaryota</taxon>
        <taxon>Fungi</taxon>
        <taxon>Dikarya</taxon>
        <taxon>Ascomycota</taxon>
        <taxon>Pezizomycotina</taxon>
        <taxon>Sordariomycetes</taxon>
        <taxon>Hypocreomycetidae</taxon>
        <taxon>Glomerellales</taxon>
        <taxon>Glomerellaceae</taxon>
        <taxon>Colletotrichum</taxon>
        <taxon>Colletotrichum acutatum species complex</taxon>
    </lineage>
</organism>
<dbReference type="SMART" id="SM00535">
    <property type="entry name" value="RIBOc"/>
    <property type="match status" value="1"/>
</dbReference>
<reference evidence="2 3" key="1">
    <citation type="submission" date="2014-02" db="EMBL/GenBank/DDBJ databases">
        <title>The genome sequence of Colletotrichum simmondsii CBS122122.</title>
        <authorList>
            <person name="Baroncelli R."/>
            <person name="Thon M.R."/>
        </authorList>
    </citation>
    <scope>NUCLEOTIDE SEQUENCE [LARGE SCALE GENOMIC DNA]</scope>
    <source>
        <strain evidence="2 3">CBS122122</strain>
    </source>
</reference>
<sequence length="150" mass="16449">MQSQQDEKINRAMRLINYEFNDTNWLWEALQTPGSGVRIAGDRRVIDGNKILALLGDKLLGTFVVETLVSHNLAVRGTIDTQVQRAVNNAQLAETFDSLDFVHCLNLNPSQGKAIGARTKADTIEAIIGAVYMDGGLDAARRVAIKLTIL</sequence>
<evidence type="ECO:0000313" key="2">
    <source>
        <dbReference type="EMBL" id="KXH38086.1"/>
    </source>
</evidence>
<dbReference type="EMBL" id="JFBX01000473">
    <property type="protein sequence ID" value="KXH38086.1"/>
    <property type="molecule type" value="Genomic_DNA"/>
</dbReference>
<dbReference type="AlphaFoldDB" id="A0A135SQC7"/>
<evidence type="ECO:0000259" key="1">
    <source>
        <dbReference type="PROSITE" id="PS50142"/>
    </source>
</evidence>
<proteinExistence type="predicted"/>
<dbReference type="Gene3D" id="1.10.1520.10">
    <property type="entry name" value="Ribonuclease III domain"/>
    <property type="match status" value="1"/>
</dbReference>
<evidence type="ECO:0000313" key="3">
    <source>
        <dbReference type="Proteomes" id="UP000070328"/>
    </source>
</evidence>
<keyword evidence="3" id="KW-1185">Reference proteome</keyword>
<dbReference type="InterPro" id="IPR036389">
    <property type="entry name" value="RNase_III_sf"/>
</dbReference>
<dbReference type="InterPro" id="IPR000999">
    <property type="entry name" value="RNase_III_dom"/>
</dbReference>
<protein>
    <recommendedName>
        <fullName evidence="1">RNase III domain-containing protein</fullName>
    </recommendedName>
</protein>
<dbReference type="Pfam" id="PF14622">
    <property type="entry name" value="Ribonucleas_3_3"/>
    <property type="match status" value="1"/>
</dbReference>
<dbReference type="Proteomes" id="UP000070328">
    <property type="component" value="Unassembled WGS sequence"/>
</dbReference>
<dbReference type="CDD" id="cd00593">
    <property type="entry name" value="RIBOc"/>
    <property type="match status" value="1"/>
</dbReference>
<comment type="caution">
    <text evidence="2">The sequence shown here is derived from an EMBL/GenBank/DDBJ whole genome shotgun (WGS) entry which is preliminary data.</text>
</comment>
<dbReference type="GO" id="GO:0004525">
    <property type="term" value="F:ribonuclease III activity"/>
    <property type="evidence" value="ECO:0007669"/>
    <property type="project" value="InterPro"/>
</dbReference>
<gene>
    <name evidence="2" type="ORF">CSIM01_04576</name>
</gene>
<name>A0A135SQC7_9PEZI</name>
<dbReference type="GO" id="GO:0006396">
    <property type="term" value="P:RNA processing"/>
    <property type="evidence" value="ECO:0007669"/>
    <property type="project" value="InterPro"/>
</dbReference>
<dbReference type="PROSITE" id="PS50142">
    <property type="entry name" value="RNASE_3_2"/>
    <property type="match status" value="1"/>
</dbReference>
<accession>A0A135SQC7</accession>